<evidence type="ECO:0000259" key="4">
    <source>
        <dbReference type="PROSITE" id="PS51077"/>
    </source>
</evidence>
<protein>
    <submittedName>
        <fullName evidence="6">IclR family transcriptional regulator</fullName>
    </submittedName>
</protein>
<sequence length="251" mass="27679">MTKRYQAPIVKKAFDILTAISRSGKGLRISDISACLDISKSTVHGITAALEEQGAIRRDPVSKRYTIGLTLMELGKAAYERVDIIQTARPVMEHLMEQCNESVFLGIRNQDRVTVIDIVESRKDFKISSPIGTPLPLLAGAVGKAFLACMPPADAADYLKAHPIRRFTARTIIDPDVYLEELHTVKSRGYALDDEEYLVGVRAVAVCLSPFSDQLPALWVVGFKAGMSDDQMPHIIDQTLDAARRINRALA</sequence>
<dbReference type="InterPro" id="IPR050707">
    <property type="entry name" value="HTH_MetabolicPath_Reg"/>
</dbReference>
<accession>A0A931G7I3</accession>
<feature type="domain" description="IclR-ED" evidence="5">
    <location>
        <begin position="70"/>
        <end position="251"/>
    </location>
</feature>
<dbReference type="EMBL" id="JACCQK010000062">
    <property type="protein sequence ID" value="MBG0778608.1"/>
    <property type="molecule type" value="Genomic_DNA"/>
</dbReference>
<keyword evidence="2" id="KW-0238">DNA-binding</keyword>
<feature type="domain" description="HTH iclR-type" evidence="4">
    <location>
        <begin position="7"/>
        <end position="69"/>
    </location>
</feature>
<dbReference type="Pfam" id="PF01614">
    <property type="entry name" value="IclR_C"/>
    <property type="match status" value="1"/>
</dbReference>
<evidence type="ECO:0000256" key="3">
    <source>
        <dbReference type="ARBA" id="ARBA00023163"/>
    </source>
</evidence>
<dbReference type="GO" id="GO:0045892">
    <property type="term" value="P:negative regulation of DNA-templated transcription"/>
    <property type="evidence" value="ECO:0007669"/>
    <property type="project" value="TreeGrafter"/>
</dbReference>
<gene>
    <name evidence="6" type="ORF">H0S81_01585</name>
</gene>
<dbReference type="PANTHER" id="PTHR30136">
    <property type="entry name" value="HELIX-TURN-HELIX TRANSCRIPTIONAL REGULATOR, ICLR FAMILY"/>
    <property type="match status" value="1"/>
</dbReference>
<dbReference type="GO" id="GO:0003700">
    <property type="term" value="F:DNA-binding transcription factor activity"/>
    <property type="evidence" value="ECO:0007669"/>
    <property type="project" value="TreeGrafter"/>
</dbReference>
<evidence type="ECO:0000259" key="5">
    <source>
        <dbReference type="PROSITE" id="PS51078"/>
    </source>
</evidence>
<dbReference type="PROSITE" id="PS51078">
    <property type="entry name" value="ICLR_ED"/>
    <property type="match status" value="1"/>
</dbReference>
<name>A0A931G7I3_9BACT</name>
<dbReference type="SMART" id="SM00346">
    <property type="entry name" value="HTH_ICLR"/>
    <property type="match status" value="1"/>
</dbReference>
<dbReference type="PROSITE" id="PS51077">
    <property type="entry name" value="HTH_ICLR"/>
    <property type="match status" value="1"/>
</dbReference>
<dbReference type="SUPFAM" id="SSF46785">
    <property type="entry name" value="Winged helix' DNA-binding domain"/>
    <property type="match status" value="1"/>
</dbReference>
<dbReference type="InterPro" id="IPR014757">
    <property type="entry name" value="Tscrpt_reg_IclR_C"/>
</dbReference>
<dbReference type="InterPro" id="IPR029016">
    <property type="entry name" value="GAF-like_dom_sf"/>
</dbReference>
<dbReference type="Gene3D" id="3.30.450.40">
    <property type="match status" value="1"/>
</dbReference>
<dbReference type="InterPro" id="IPR036388">
    <property type="entry name" value="WH-like_DNA-bd_sf"/>
</dbReference>
<dbReference type="Pfam" id="PF09339">
    <property type="entry name" value="HTH_IclR"/>
    <property type="match status" value="1"/>
</dbReference>
<organism evidence="6 7">
    <name type="scientific">Desulfotignum balticum</name>
    <dbReference type="NCBI Taxonomy" id="115781"/>
    <lineage>
        <taxon>Bacteria</taxon>
        <taxon>Pseudomonadati</taxon>
        <taxon>Thermodesulfobacteriota</taxon>
        <taxon>Desulfobacteria</taxon>
        <taxon>Desulfobacterales</taxon>
        <taxon>Desulfobacteraceae</taxon>
        <taxon>Desulfotignum</taxon>
    </lineage>
</organism>
<evidence type="ECO:0000256" key="1">
    <source>
        <dbReference type="ARBA" id="ARBA00023015"/>
    </source>
</evidence>
<dbReference type="InterPro" id="IPR005471">
    <property type="entry name" value="Tscrpt_reg_IclR_N"/>
</dbReference>
<dbReference type="Gene3D" id="1.10.10.10">
    <property type="entry name" value="Winged helix-like DNA-binding domain superfamily/Winged helix DNA-binding domain"/>
    <property type="match status" value="1"/>
</dbReference>
<keyword evidence="1" id="KW-0805">Transcription regulation</keyword>
<keyword evidence="3" id="KW-0804">Transcription</keyword>
<dbReference type="PANTHER" id="PTHR30136:SF24">
    <property type="entry name" value="HTH-TYPE TRANSCRIPTIONAL REPRESSOR ALLR"/>
    <property type="match status" value="1"/>
</dbReference>
<evidence type="ECO:0000313" key="7">
    <source>
        <dbReference type="Proteomes" id="UP000706172"/>
    </source>
</evidence>
<comment type="caution">
    <text evidence="6">The sequence shown here is derived from an EMBL/GenBank/DDBJ whole genome shotgun (WGS) entry which is preliminary data.</text>
</comment>
<dbReference type="AlphaFoldDB" id="A0A931G7I3"/>
<proteinExistence type="predicted"/>
<reference evidence="6" key="1">
    <citation type="submission" date="2020-07" db="EMBL/GenBank/DDBJ databases">
        <title>Severe corrosion of carbon steel in oil field produced water can be linked to methanogenic archaea containing a special type of NiFe hydrogenase.</title>
        <authorList>
            <person name="Lahme S."/>
            <person name="Mand J."/>
            <person name="Longwell J."/>
            <person name="Smith R."/>
            <person name="Enning D."/>
        </authorList>
    </citation>
    <scope>NUCLEOTIDE SEQUENCE</scope>
    <source>
        <strain evidence="6">MIC098Bin6</strain>
    </source>
</reference>
<dbReference type="GO" id="GO:0003677">
    <property type="term" value="F:DNA binding"/>
    <property type="evidence" value="ECO:0007669"/>
    <property type="project" value="UniProtKB-KW"/>
</dbReference>
<evidence type="ECO:0000256" key="2">
    <source>
        <dbReference type="ARBA" id="ARBA00023125"/>
    </source>
</evidence>
<dbReference type="Proteomes" id="UP000706172">
    <property type="component" value="Unassembled WGS sequence"/>
</dbReference>
<dbReference type="SUPFAM" id="SSF55781">
    <property type="entry name" value="GAF domain-like"/>
    <property type="match status" value="1"/>
</dbReference>
<evidence type="ECO:0000313" key="6">
    <source>
        <dbReference type="EMBL" id="MBG0778608.1"/>
    </source>
</evidence>
<dbReference type="InterPro" id="IPR036390">
    <property type="entry name" value="WH_DNA-bd_sf"/>
</dbReference>